<gene>
    <name evidence="8" type="ORF">ABB55_26585</name>
</gene>
<keyword evidence="9" id="KW-1185">Reference proteome</keyword>
<dbReference type="GO" id="GO:0007165">
    <property type="term" value="P:signal transduction"/>
    <property type="evidence" value="ECO:0007669"/>
    <property type="project" value="UniProtKB-KW"/>
</dbReference>
<comment type="caution">
    <text evidence="8">The sequence shown here is derived from an EMBL/GenBank/DDBJ whole genome shotgun (WGS) entry which is preliminary data.</text>
</comment>
<dbReference type="SUPFAM" id="SSF58104">
    <property type="entry name" value="Methyl-accepting chemotaxis protein (MCP) signaling domain"/>
    <property type="match status" value="1"/>
</dbReference>
<evidence type="ECO:0000256" key="2">
    <source>
        <dbReference type="ARBA" id="ARBA00029447"/>
    </source>
</evidence>
<keyword evidence="5" id="KW-0472">Membrane</keyword>
<keyword evidence="1 3" id="KW-0807">Transducer</keyword>
<dbReference type="STRING" id="665126.ABB55_26585"/>
<feature type="coiled-coil region" evidence="4">
    <location>
        <begin position="152"/>
        <end position="179"/>
    </location>
</feature>
<dbReference type="PROSITE" id="PS50885">
    <property type="entry name" value="HAMP"/>
    <property type="match status" value="1"/>
</dbReference>
<evidence type="ECO:0000256" key="1">
    <source>
        <dbReference type="ARBA" id="ARBA00023224"/>
    </source>
</evidence>
<dbReference type="Pfam" id="PF00015">
    <property type="entry name" value="MCPsignal"/>
    <property type="match status" value="1"/>
</dbReference>
<dbReference type="PROSITE" id="PS50111">
    <property type="entry name" value="CHEMOTAXIS_TRANSDUC_2"/>
    <property type="match status" value="1"/>
</dbReference>
<evidence type="ECO:0000313" key="8">
    <source>
        <dbReference type="EMBL" id="KPL55363.1"/>
    </source>
</evidence>
<dbReference type="PANTHER" id="PTHR32089">
    <property type="entry name" value="METHYL-ACCEPTING CHEMOTAXIS PROTEIN MCPB"/>
    <property type="match status" value="1"/>
</dbReference>
<dbReference type="RefSeq" id="WP_054361529.1">
    <property type="nucleotide sequence ID" value="NZ_JAPCYQ010000001.1"/>
</dbReference>
<evidence type="ECO:0000256" key="4">
    <source>
        <dbReference type="SAM" id="Coils"/>
    </source>
</evidence>
<dbReference type="GO" id="GO:0006935">
    <property type="term" value="P:chemotaxis"/>
    <property type="evidence" value="ECO:0007669"/>
    <property type="project" value="InterPro"/>
</dbReference>
<keyword evidence="5" id="KW-0812">Transmembrane</keyword>
<evidence type="ECO:0000256" key="3">
    <source>
        <dbReference type="PROSITE-ProRule" id="PRU00284"/>
    </source>
</evidence>
<dbReference type="SMART" id="SM00283">
    <property type="entry name" value="MA"/>
    <property type="match status" value="1"/>
</dbReference>
<dbReference type="SMART" id="SM00304">
    <property type="entry name" value="HAMP"/>
    <property type="match status" value="1"/>
</dbReference>
<dbReference type="PRINTS" id="PR00260">
    <property type="entry name" value="CHEMTRNSDUCR"/>
</dbReference>
<evidence type="ECO:0000259" key="7">
    <source>
        <dbReference type="PROSITE" id="PS50885"/>
    </source>
</evidence>
<evidence type="ECO:0000259" key="6">
    <source>
        <dbReference type="PROSITE" id="PS50111"/>
    </source>
</evidence>
<proteinExistence type="inferred from homology"/>
<dbReference type="PANTHER" id="PTHR32089:SF112">
    <property type="entry name" value="LYSOZYME-LIKE PROTEIN-RELATED"/>
    <property type="match status" value="1"/>
</dbReference>
<reference evidence="8 9" key="2">
    <citation type="submission" date="2015-10" db="EMBL/GenBank/DDBJ databases">
        <title>Draft Genome Sequence of Prosthecomicrobium hirschii ATCC 27832.</title>
        <authorList>
            <person name="Daniel J."/>
            <person name="Givan S.A."/>
            <person name="Brun Y.V."/>
            <person name="Brown P.J."/>
        </authorList>
    </citation>
    <scope>NUCLEOTIDE SEQUENCE [LARGE SCALE GENOMIC DNA]</scope>
    <source>
        <strain evidence="8 9">16</strain>
    </source>
</reference>
<dbReference type="GO" id="GO:0016020">
    <property type="term" value="C:membrane"/>
    <property type="evidence" value="ECO:0007669"/>
    <property type="project" value="InterPro"/>
</dbReference>
<dbReference type="Gene3D" id="1.10.287.950">
    <property type="entry name" value="Methyl-accepting chemotaxis protein"/>
    <property type="match status" value="1"/>
</dbReference>
<keyword evidence="4" id="KW-0175">Coiled coil</keyword>
<protein>
    <recommendedName>
        <fullName evidence="10">Chemotaxis protein</fullName>
    </recommendedName>
</protein>
<dbReference type="Pfam" id="PF00672">
    <property type="entry name" value="HAMP"/>
    <property type="match status" value="1"/>
</dbReference>
<feature type="domain" description="Methyl-accepting transducer" evidence="6">
    <location>
        <begin position="301"/>
        <end position="537"/>
    </location>
</feature>
<sequence>MQLRQIILGLNAASFLVAATLSGIIFFLAGEYREAARRTEDGITALRQQTDADMAHDSILAAVYRSYYAASTKDAAMLAEVRADLKSYEEIFASRLAKLETVELGAKARAAAAKVKPALQAYVVTAGALIENASRGDLASLTARLPEFDRAFKVLEEEMEQVSNLVEAANEEVHADTEQAVAIGDASKWIGLAFAILIAGIMVLVADRRISRPISSMTAQMRRLAEGDTSTDISHADRPDEIGAMARAVQFFRNTMLDRERLETTARQEETKHDAQSRELERIILDFRRDVSAAIEQLSNGTRSMDGSAASLRSVAGLTASQADTAARASGRASANIETITAATEEMGTSIADIADRANRASGMVAKVAAVASRTNADMAALAATAEEIGTVVEMIRTIADQTNLLALNATIEAARAGAAGRGFAVVASEVKSLAEQTAKATGDIARRVEAIQTAAHATEGSVQEIAGTIDGVTDLTASIAASVGEQDRATREIAANITETSRGSAEVANSVGGLRGAASETEAAAAEVKRVSDDLAAVAGRLGSTVDGFLKVITEEVRQRRDRQRSAA</sequence>
<dbReference type="GO" id="GO:0004888">
    <property type="term" value="F:transmembrane signaling receptor activity"/>
    <property type="evidence" value="ECO:0007669"/>
    <property type="project" value="InterPro"/>
</dbReference>
<keyword evidence="5" id="KW-1133">Transmembrane helix</keyword>
<dbReference type="Proteomes" id="UP000048984">
    <property type="component" value="Unassembled WGS sequence"/>
</dbReference>
<evidence type="ECO:0000256" key="5">
    <source>
        <dbReference type="SAM" id="Phobius"/>
    </source>
</evidence>
<comment type="similarity">
    <text evidence="2">Belongs to the methyl-accepting chemotaxis (MCP) protein family.</text>
</comment>
<feature type="transmembrane region" description="Helical" evidence="5">
    <location>
        <begin position="6"/>
        <end position="29"/>
    </location>
</feature>
<name>A0A0P6VRI8_9HYPH</name>
<evidence type="ECO:0008006" key="10">
    <source>
        <dbReference type="Google" id="ProtNLM"/>
    </source>
</evidence>
<dbReference type="CDD" id="cd06225">
    <property type="entry name" value="HAMP"/>
    <property type="match status" value="1"/>
</dbReference>
<dbReference type="InterPro" id="IPR004089">
    <property type="entry name" value="MCPsignal_dom"/>
</dbReference>
<dbReference type="AlphaFoldDB" id="A0A0P6VRI8"/>
<dbReference type="InterPro" id="IPR003660">
    <property type="entry name" value="HAMP_dom"/>
</dbReference>
<dbReference type="EMBL" id="LJYW01000001">
    <property type="protein sequence ID" value="KPL55363.1"/>
    <property type="molecule type" value="Genomic_DNA"/>
</dbReference>
<dbReference type="Gene3D" id="6.10.340.10">
    <property type="match status" value="1"/>
</dbReference>
<dbReference type="InterPro" id="IPR004090">
    <property type="entry name" value="Chemotax_Me-accpt_rcpt"/>
</dbReference>
<accession>A0A0P6VRI8</accession>
<feature type="domain" description="HAMP" evidence="7">
    <location>
        <begin position="208"/>
        <end position="261"/>
    </location>
</feature>
<evidence type="ECO:0000313" key="9">
    <source>
        <dbReference type="Proteomes" id="UP000048984"/>
    </source>
</evidence>
<organism evidence="8 9">
    <name type="scientific">Prosthecodimorpha hirschii</name>
    <dbReference type="NCBI Taxonomy" id="665126"/>
    <lineage>
        <taxon>Bacteria</taxon>
        <taxon>Pseudomonadati</taxon>
        <taxon>Pseudomonadota</taxon>
        <taxon>Alphaproteobacteria</taxon>
        <taxon>Hyphomicrobiales</taxon>
        <taxon>Ancalomicrobiaceae</taxon>
        <taxon>Prosthecodimorpha</taxon>
    </lineage>
</organism>
<reference evidence="8 9" key="1">
    <citation type="submission" date="2015-09" db="EMBL/GenBank/DDBJ databases">
        <authorList>
            <person name="Jackson K.R."/>
            <person name="Lunt B.L."/>
            <person name="Fisher J.N.B."/>
            <person name="Gardner A.V."/>
            <person name="Bailey M.E."/>
            <person name="Deus L.M."/>
            <person name="Earl A.S."/>
            <person name="Gibby P.D."/>
            <person name="Hartmann K.A."/>
            <person name="Liu J.E."/>
            <person name="Manci A.M."/>
            <person name="Nielsen D.A."/>
            <person name="Solomon M.B."/>
            <person name="Breakwell D.P."/>
            <person name="Burnett S.H."/>
            <person name="Grose J.H."/>
        </authorList>
    </citation>
    <scope>NUCLEOTIDE SEQUENCE [LARGE SCALE GENOMIC DNA]</scope>
    <source>
        <strain evidence="8 9">16</strain>
    </source>
</reference>